<dbReference type="EMBL" id="AP011532">
    <property type="protein sequence ID" value="BAI62656.1"/>
    <property type="molecule type" value="Genomic_DNA"/>
</dbReference>
<evidence type="ECO:0000256" key="1">
    <source>
        <dbReference type="SAM" id="MobiDB-lite"/>
    </source>
</evidence>
<accession>D1Z1T4</accession>
<proteinExistence type="predicted"/>
<dbReference type="InParanoid" id="D1Z1T4"/>
<name>D1Z1T4_METPS</name>
<dbReference type="PATRIC" id="fig|304371.9.peg.2641"/>
<dbReference type="Proteomes" id="UP000001882">
    <property type="component" value="Chromosome"/>
</dbReference>
<dbReference type="eggNOG" id="arCOG12600">
    <property type="taxonomic scope" value="Archaea"/>
</dbReference>
<keyword evidence="3" id="KW-1185">Reference proteome</keyword>
<organism evidence="2 3">
    <name type="scientific">Methanocella paludicola (strain DSM 17711 / JCM 13418 / NBRC 101707 / SANAE)</name>
    <dbReference type="NCBI Taxonomy" id="304371"/>
    <lineage>
        <taxon>Archaea</taxon>
        <taxon>Methanobacteriati</taxon>
        <taxon>Methanobacteriota</taxon>
        <taxon>Stenosarchaea group</taxon>
        <taxon>Methanomicrobia</taxon>
        <taxon>Methanocellales</taxon>
        <taxon>Methanocellaceae</taxon>
        <taxon>Methanocella</taxon>
    </lineage>
</organism>
<dbReference type="GeneID" id="8682330"/>
<reference evidence="2 3" key="1">
    <citation type="journal article" date="2007" name="Appl. Environ. Microbiol.">
        <title>Isolation of key methanogens for global methane emission from rice paddy fields: a novel isolate affiliated with the clone cluster rice cluster I.</title>
        <authorList>
            <person name="Sakai S."/>
            <person name="Imachi H."/>
            <person name="Sekiguchi Y."/>
            <person name="Ohashi A."/>
            <person name="Harada H."/>
            <person name="Kamagata Y."/>
        </authorList>
    </citation>
    <scope>NUCLEOTIDE SEQUENCE [LARGE SCALE GENOMIC DNA]</scope>
    <source>
        <strain evidence="3">DSM 17711 / JCM 13418 / NBRC 101707 / SANAE</strain>
    </source>
</reference>
<dbReference type="RefSeq" id="WP_012901330.1">
    <property type="nucleotide sequence ID" value="NC_013665.1"/>
</dbReference>
<dbReference type="KEGG" id="mpd:MCP_2584"/>
<dbReference type="OrthoDB" id="148197at2157"/>
<dbReference type="AlphaFoldDB" id="D1Z1T4"/>
<reference evidence="2 3" key="2">
    <citation type="journal article" date="2008" name="Int. J. Syst. Evol. Microbiol.">
        <title>Methanocella paludicola gen. nov., sp. nov., a methane-producing archaeon, the first isolate of the lineage 'Rice Cluster I', and proposal of the new archaeal order Methanocellales ord. nov.</title>
        <authorList>
            <person name="Sakai S."/>
            <person name="Imachi H."/>
            <person name="Hanada S."/>
            <person name="Ohashi A."/>
            <person name="Harada H."/>
            <person name="Kamagata Y."/>
        </authorList>
    </citation>
    <scope>NUCLEOTIDE SEQUENCE [LARGE SCALE GENOMIC DNA]</scope>
    <source>
        <strain evidence="3">DSM 17711 / JCM 13418 / NBRC 101707 / SANAE</strain>
    </source>
</reference>
<feature type="region of interest" description="Disordered" evidence="1">
    <location>
        <begin position="164"/>
        <end position="190"/>
    </location>
</feature>
<gene>
    <name evidence="2" type="ordered locus">MCP_2584</name>
</gene>
<evidence type="ECO:0000313" key="2">
    <source>
        <dbReference type="EMBL" id="BAI62656.1"/>
    </source>
</evidence>
<evidence type="ECO:0000313" key="3">
    <source>
        <dbReference type="Proteomes" id="UP000001882"/>
    </source>
</evidence>
<reference evidence="3" key="3">
    <citation type="journal article" date="2011" name="PLoS ONE">
        <title>Genome sequence of a mesophilic hydrogenotrophic methanogen Methanocella paludicola, the first cultivated representative of the order Methanocellales.</title>
        <authorList>
            <person name="Sakai S."/>
            <person name="Takaki Y."/>
            <person name="Shimamura S."/>
            <person name="Sekine M."/>
            <person name="Tajima T."/>
            <person name="Kosugi H."/>
            <person name="Ichikawa N."/>
            <person name="Tasumi E."/>
            <person name="Hiraki A.T."/>
            <person name="Shimizu A."/>
            <person name="Kato Y."/>
            <person name="Nishiko R."/>
            <person name="Mori K."/>
            <person name="Fujita N."/>
            <person name="Imachi H."/>
            <person name="Takai K."/>
        </authorList>
    </citation>
    <scope>NUCLEOTIDE SEQUENCE [LARGE SCALE GENOMIC DNA]</scope>
    <source>
        <strain evidence="3">DSM 17711 / JCM 13418 / NBRC 101707 / SANAE</strain>
    </source>
</reference>
<protein>
    <submittedName>
        <fullName evidence="2">Uncharacterized protein</fullName>
    </submittedName>
</protein>
<sequence>MKRLISVALIAVILLAGIGMAAAQYQGGMQPGGGQQGGAQTLNIPPAPEKAKADMQYGNTARAAIIGERLSQAAEGNANVFITENDAVTASVYLQKDASPYDLAGTMANLTYMLADLYSTMTEKGDSNILLKVYDTSNSAIIDAQFNTAKNAFDYFDVKESAAASQPQQPAAGQQQYGTQPYGTGQMPMR</sequence>